<dbReference type="InterPro" id="IPR045851">
    <property type="entry name" value="AMP-bd_C_sf"/>
</dbReference>
<dbReference type="OrthoDB" id="5240965at2"/>
<dbReference type="InterPro" id="IPR000873">
    <property type="entry name" value="AMP-dep_synth/lig_dom"/>
</dbReference>
<gene>
    <name evidence="3" type="ORF">DFJ66_0211</name>
</gene>
<feature type="domain" description="AMP-dependent synthetase/ligase" evidence="1">
    <location>
        <begin position="10"/>
        <end position="367"/>
    </location>
</feature>
<reference evidence="3 4" key="1">
    <citation type="submission" date="2018-10" db="EMBL/GenBank/DDBJ databases">
        <title>Sequencing the genomes of 1000 actinobacteria strains.</title>
        <authorList>
            <person name="Klenk H.-P."/>
        </authorList>
    </citation>
    <scope>NUCLEOTIDE SEQUENCE [LARGE SCALE GENOMIC DNA]</scope>
    <source>
        <strain evidence="3 4">DSM 43911</strain>
    </source>
</reference>
<dbReference type="PANTHER" id="PTHR43767">
    <property type="entry name" value="LONG-CHAIN-FATTY-ACID--COA LIGASE"/>
    <property type="match status" value="1"/>
</dbReference>
<sequence length="498" mass="51804">MADLLIEVLQAAREHGPRPALTDARGRTLTYAELSTKVLSTAQRLRDNGFTPGTRMLFSIRPGPDAIVLALGTVAAGGTVVFVDPGGGPELFARRTELAGPGWAAAESVLYAASAPGPLRALARRRGVLLPDYSALPVRHIRSGPWLPGVPRRAVSTRNLAKPIDAPFPEPNPDQDAVIVFTSGTTAAPKAVVHTRGSLAAALDALATRCALGPDTRVHTDQMMLGLPALVAGAHWSMPPYGFAPAADPAALAAGLDGATHTFLVPADLAVILDSGVPLPGSLRQVLLGSAPVLPPLLERAKTALPDVELLAVYGMTEILPVAIATAEEKIAHGGDLLGRPLPGVRARLAEDGELLVSGPNLCRGYLGQPPLTEHATGDLARLDGDRIVLTGRKKDMILRGKTNVYPGLYEPAIAALPGVAAAVMVGVPDEIGDERIVLALVPAPDAAPDLADRVRAALPGLIDASALPDEITVLPELPVAGRNRKVDRSMLRAKLAP</sequence>
<dbReference type="GO" id="GO:0016878">
    <property type="term" value="F:acid-thiol ligase activity"/>
    <property type="evidence" value="ECO:0007669"/>
    <property type="project" value="UniProtKB-ARBA"/>
</dbReference>
<dbReference type="Gene3D" id="3.30.300.30">
    <property type="match status" value="1"/>
</dbReference>
<dbReference type="AlphaFoldDB" id="A0A495X376"/>
<dbReference type="Pfam" id="PF13193">
    <property type="entry name" value="AMP-binding_C"/>
    <property type="match status" value="1"/>
</dbReference>
<organism evidence="3 4">
    <name type="scientific">Saccharothrix variisporea</name>
    <dbReference type="NCBI Taxonomy" id="543527"/>
    <lineage>
        <taxon>Bacteria</taxon>
        <taxon>Bacillati</taxon>
        <taxon>Actinomycetota</taxon>
        <taxon>Actinomycetes</taxon>
        <taxon>Pseudonocardiales</taxon>
        <taxon>Pseudonocardiaceae</taxon>
        <taxon>Saccharothrix</taxon>
    </lineage>
</organism>
<evidence type="ECO:0000313" key="3">
    <source>
        <dbReference type="EMBL" id="RKT67043.1"/>
    </source>
</evidence>
<comment type="caution">
    <text evidence="3">The sequence shown here is derived from an EMBL/GenBank/DDBJ whole genome shotgun (WGS) entry which is preliminary data.</text>
</comment>
<dbReference type="InterPro" id="IPR042099">
    <property type="entry name" value="ANL_N_sf"/>
</dbReference>
<keyword evidence="4" id="KW-1185">Reference proteome</keyword>
<dbReference type="PANTHER" id="PTHR43767:SF1">
    <property type="entry name" value="NONRIBOSOMAL PEPTIDE SYNTHASE PES1 (EUROFUNG)-RELATED"/>
    <property type="match status" value="1"/>
</dbReference>
<dbReference type="Pfam" id="PF00501">
    <property type="entry name" value="AMP-binding"/>
    <property type="match status" value="1"/>
</dbReference>
<proteinExistence type="predicted"/>
<dbReference type="Gene3D" id="3.40.50.12780">
    <property type="entry name" value="N-terminal domain of ligase-like"/>
    <property type="match status" value="1"/>
</dbReference>
<dbReference type="InterPro" id="IPR050237">
    <property type="entry name" value="ATP-dep_AMP-bd_enzyme"/>
</dbReference>
<evidence type="ECO:0000259" key="2">
    <source>
        <dbReference type="Pfam" id="PF13193"/>
    </source>
</evidence>
<keyword evidence="3" id="KW-0436">Ligase</keyword>
<feature type="domain" description="AMP-binding enzyme C-terminal" evidence="2">
    <location>
        <begin position="411"/>
        <end position="479"/>
    </location>
</feature>
<dbReference type="CDD" id="cd04433">
    <property type="entry name" value="AFD_class_I"/>
    <property type="match status" value="1"/>
</dbReference>
<dbReference type="RefSeq" id="WP_121217054.1">
    <property type="nucleotide sequence ID" value="NZ_JBIUBA010000032.1"/>
</dbReference>
<dbReference type="Proteomes" id="UP000272729">
    <property type="component" value="Unassembled WGS sequence"/>
</dbReference>
<dbReference type="SUPFAM" id="SSF56801">
    <property type="entry name" value="Acetyl-CoA synthetase-like"/>
    <property type="match status" value="1"/>
</dbReference>
<accession>A0A495X376</accession>
<dbReference type="InterPro" id="IPR025110">
    <property type="entry name" value="AMP-bd_C"/>
</dbReference>
<dbReference type="EMBL" id="RBXR01000001">
    <property type="protein sequence ID" value="RKT67043.1"/>
    <property type="molecule type" value="Genomic_DNA"/>
</dbReference>
<evidence type="ECO:0000313" key="4">
    <source>
        <dbReference type="Proteomes" id="UP000272729"/>
    </source>
</evidence>
<evidence type="ECO:0000259" key="1">
    <source>
        <dbReference type="Pfam" id="PF00501"/>
    </source>
</evidence>
<protein>
    <submittedName>
        <fullName evidence="3">Acyl-CoA synthetase (AMP-forming)/AMP-acid ligase II</fullName>
    </submittedName>
</protein>
<name>A0A495X376_9PSEU</name>